<feature type="region of interest" description="Disordered" evidence="1">
    <location>
        <begin position="48"/>
        <end position="117"/>
    </location>
</feature>
<dbReference type="Proteomes" id="UP000068382">
    <property type="component" value="Unassembled WGS sequence"/>
</dbReference>
<comment type="caution">
    <text evidence="2">The sequence shown here is derived from an EMBL/GenBank/DDBJ whole genome shotgun (WGS) entry which is preliminary data.</text>
</comment>
<proteinExistence type="predicted"/>
<evidence type="ECO:0000256" key="1">
    <source>
        <dbReference type="SAM" id="MobiDB-lite"/>
    </source>
</evidence>
<keyword evidence="3" id="KW-1185">Reference proteome</keyword>
<evidence type="ECO:0000313" key="3">
    <source>
        <dbReference type="Proteomes" id="UP000068382"/>
    </source>
</evidence>
<protein>
    <submittedName>
        <fullName evidence="2">Uncharacterized protein</fullName>
    </submittedName>
</protein>
<organism evidence="2 3">
    <name type="scientific">Tritonibacter horizontis</name>
    <dbReference type="NCBI Taxonomy" id="1768241"/>
    <lineage>
        <taxon>Bacteria</taxon>
        <taxon>Pseudomonadati</taxon>
        <taxon>Pseudomonadota</taxon>
        <taxon>Alphaproteobacteria</taxon>
        <taxon>Rhodobacterales</taxon>
        <taxon>Paracoccaceae</taxon>
        <taxon>Tritonibacter</taxon>
    </lineage>
</organism>
<reference evidence="2 3" key="1">
    <citation type="submission" date="2015-12" db="EMBL/GenBank/DDBJ databases">
        <title>Genome sequence of the marine Rhodobacteraceae strain O3.65, Candidatus Tritonibacter horizontis.</title>
        <authorList>
            <person name="Poehlein A."/>
            <person name="Giebel H.A."/>
            <person name="Voget S."/>
            <person name="Brinkhoff T."/>
        </authorList>
    </citation>
    <scope>NUCLEOTIDE SEQUENCE [LARGE SCALE GENOMIC DNA]</scope>
    <source>
        <strain evidence="2 3">O3.65</strain>
    </source>
</reference>
<gene>
    <name evidence="2" type="ORF">TRIHO_27050</name>
</gene>
<dbReference type="OrthoDB" id="7862781at2"/>
<evidence type="ECO:0000313" key="2">
    <source>
        <dbReference type="EMBL" id="KUP92401.1"/>
    </source>
</evidence>
<dbReference type="EMBL" id="LPUY01000075">
    <property type="protein sequence ID" value="KUP92401.1"/>
    <property type="molecule type" value="Genomic_DNA"/>
</dbReference>
<name>A0A132BVJ7_9RHOB</name>
<dbReference type="AlphaFoldDB" id="A0A132BVJ7"/>
<dbReference type="PATRIC" id="fig|1768241.3.peg.2830"/>
<accession>A0A132BVJ7</accession>
<sequence>MITAIRGYANAPMNTADISVLTQTDTVTAVSEIGGATGSEFANSRLGNFLSDDAAPRDRDLDTLMSSEPLGLYDKGPQAPDSQAEARSEAPPPPPPPEDVDPIALPPMESLVNSQMQQAAEIQQDLVFTGISSGSFAQEMYTNTQDVLSRIAA</sequence>